<dbReference type="AlphaFoldDB" id="A0A7J5Y5N4"/>
<dbReference type="EMBL" id="JAAKFY010000017">
    <property type="protein sequence ID" value="KAF3843947.1"/>
    <property type="molecule type" value="Genomic_DNA"/>
</dbReference>
<evidence type="ECO:0000313" key="2">
    <source>
        <dbReference type="EMBL" id="KAF3843947.1"/>
    </source>
</evidence>
<feature type="region of interest" description="Disordered" evidence="1">
    <location>
        <begin position="1"/>
        <end position="34"/>
    </location>
</feature>
<name>A0A7J5Y5N4_DISMA</name>
<keyword evidence="3" id="KW-1185">Reference proteome</keyword>
<evidence type="ECO:0000256" key="1">
    <source>
        <dbReference type="SAM" id="MobiDB-lite"/>
    </source>
</evidence>
<gene>
    <name evidence="2" type="ORF">F7725_015995</name>
</gene>
<reference evidence="2 3" key="1">
    <citation type="submission" date="2020-03" db="EMBL/GenBank/DDBJ databases">
        <title>Dissostichus mawsoni Genome sequencing and assembly.</title>
        <authorList>
            <person name="Park H."/>
        </authorList>
    </citation>
    <scope>NUCLEOTIDE SEQUENCE [LARGE SCALE GENOMIC DNA]</scope>
    <source>
        <strain evidence="2">DM0001</strain>
        <tissue evidence="2">Muscle</tissue>
    </source>
</reference>
<feature type="compositionally biased region" description="Polar residues" evidence="1">
    <location>
        <begin position="111"/>
        <end position="122"/>
    </location>
</feature>
<comment type="caution">
    <text evidence="2">The sequence shown here is derived from an EMBL/GenBank/DDBJ whole genome shotgun (WGS) entry which is preliminary data.</text>
</comment>
<sequence length="122" mass="12986">MTGQTVGSVAQELSAPSPLAVKGPESRPRGRAASFTDEAVSILTSRGGHWPKPSWITHFPSITKRALPRQKLEKAVAAMKITPTLHAANESSSLTIGKMTAIGTRGKKQRGSQTVQREAANQ</sequence>
<accession>A0A7J5Y5N4</accession>
<feature type="region of interest" description="Disordered" evidence="1">
    <location>
        <begin position="103"/>
        <end position="122"/>
    </location>
</feature>
<protein>
    <submittedName>
        <fullName evidence="2">Uncharacterized protein</fullName>
    </submittedName>
</protein>
<proteinExistence type="predicted"/>
<dbReference type="Proteomes" id="UP000518266">
    <property type="component" value="Unassembled WGS sequence"/>
</dbReference>
<organism evidence="2 3">
    <name type="scientific">Dissostichus mawsoni</name>
    <name type="common">Antarctic cod</name>
    <dbReference type="NCBI Taxonomy" id="36200"/>
    <lineage>
        <taxon>Eukaryota</taxon>
        <taxon>Metazoa</taxon>
        <taxon>Chordata</taxon>
        <taxon>Craniata</taxon>
        <taxon>Vertebrata</taxon>
        <taxon>Euteleostomi</taxon>
        <taxon>Actinopterygii</taxon>
        <taxon>Neopterygii</taxon>
        <taxon>Teleostei</taxon>
        <taxon>Neoteleostei</taxon>
        <taxon>Acanthomorphata</taxon>
        <taxon>Eupercaria</taxon>
        <taxon>Perciformes</taxon>
        <taxon>Notothenioidei</taxon>
        <taxon>Nototheniidae</taxon>
        <taxon>Dissostichus</taxon>
    </lineage>
</organism>
<evidence type="ECO:0000313" key="3">
    <source>
        <dbReference type="Proteomes" id="UP000518266"/>
    </source>
</evidence>